<dbReference type="PANTHER" id="PTHR11608:SF0">
    <property type="entry name" value="BIFUNCTIONAL PROTEIN PYRR"/>
    <property type="match status" value="1"/>
</dbReference>
<dbReference type="PATRIC" id="fig|1195236.3.peg.2646"/>
<dbReference type="AlphaFoldDB" id="S0FIL5"/>
<evidence type="ECO:0000313" key="8">
    <source>
        <dbReference type="Proteomes" id="UP000014155"/>
    </source>
</evidence>
<protein>
    <recommendedName>
        <fullName evidence="5">Bifunctional protein PyrR</fullName>
    </recommendedName>
    <domain>
        <recommendedName>
            <fullName evidence="5">Pyrimidine operon regulatory protein</fullName>
        </recommendedName>
    </domain>
    <domain>
        <recommendedName>
            <fullName evidence="5">Uracil phosphoribosyltransferase</fullName>
            <shortName evidence="5">UPRTase</shortName>
            <ecNumber evidence="5">2.4.2.9</ecNumber>
        </recommendedName>
    </domain>
</protein>
<dbReference type="GO" id="GO:0003723">
    <property type="term" value="F:RNA binding"/>
    <property type="evidence" value="ECO:0007669"/>
    <property type="project" value="UniProtKB-UniRule"/>
</dbReference>
<keyword evidence="3 5" id="KW-0805">Transcription regulation</keyword>
<keyword evidence="8" id="KW-1185">Reference proteome</keyword>
<comment type="function">
    <text evidence="5">Also displays a weak uracil phosphoribosyltransferase activity which is not physiologically significant.</text>
</comment>
<keyword evidence="5 7" id="KW-0808">Transferase</keyword>
<keyword evidence="4 5" id="KW-0804">Transcription</keyword>
<dbReference type="HAMAP" id="MF_01219">
    <property type="entry name" value="PyrR"/>
    <property type="match status" value="1"/>
</dbReference>
<dbReference type="EMBL" id="AORV01000033">
    <property type="protein sequence ID" value="EMS71825.1"/>
    <property type="molecule type" value="Genomic_DNA"/>
</dbReference>
<evidence type="ECO:0000256" key="2">
    <source>
        <dbReference type="ARBA" id="ARBA00022472"/>
    </source>
</evidence>
<keyword evidence="5 7" id="KW-0328">Glycosyltransferase</keyword>
<organism evidence="7 8">
    <name type="scientific">Ruminiclostridium cellobioparum subsp. termitidis CT1112</name>
    <dbReference type="NCBI Taxonomy" id="1195236"/>
    <lineage>
        <taxon>Bacteria</taxon>
        <taxon>Bacillati</taxon>
        <taxon>Bacillota</taxon>
        <taxon>Clostridia</taxon>
        <taxon>Eubacteriales</taxon>
        <taxon>Oscillospiraceae</taxon>
        <taxon>Ruminiclostridium</taxon>
    </lineage>
</organism>
<dbReference type="GO" id="GO:0006353">
    <property type="term" value="P:DNA-templated transcription termination"/>
    <property type="evidence" value="ECO:0007669"/>
    <property type="project" value="UniProtKB-UniRule"/>
</dbReference>
<dbReference type="Gene3D" id="3.40.50.2020">
    <property type="match status" value="1"/>
</dbReference>
<proteinExistence type="inferred from homology"/>
<dbReference type="FunFam" id="3.40.50.2020:FF:000020">
    <property type="entry name" value="Bifunctional protein PyrR"/>
    <property type="match status" value="1"/>
</dbReference>
<dbReference type="InterPro" id="IPR029057">
    <property type="entry name" value="PRTase-like"/>
</dbReference>
<dbReference type="STRING" id="1195236.CTER_2337"/>
<dbReference type="InterPro" id="IPR000836">
    <property type="entry name" value="PRTase_dom"/>
</dbReference>
<dbReference type="Proteomes" id="UP000014155">
    <property type="component" value="Unassembled WGS sequence"/>
</dbReference>
<dbReference type="EC" id="2.4.2.9" evidence="5"/>
<name>S0FIL5_RUMCE</name>
<keyword evidence="2 5" id="KW-0806">Transcription termination</keyword>
<dbReference type="NCBIfam" id="NF003547">
    <property type="entry name" value="PRK05205.1-3"/>
    <property type="match status" value="1"/>
</dbReference>
<evidence type="ECO:0000256" key="3">
    <source>
        <dbReference type="ARBA" id="ARBA00023015"/>
    </source>
</evidence>
<reference evidence="7 8" key="1">
    <citation type="journal article" date="2013" name="Genome Announc.">
        <title>Draft Genome Sequence of the Cellulolytic, Mesophilic, Anaerobic Bacterium Clostridium termitidis Strain CT1112 (DSM 5398).</title>
        <authorList>
            <person name="Lal S."/>
            <person name="Ramachandran U."/>
            <person name="Zhang X."/>
            <person name="Munir R."/>
            <person name="Sparling R."/>
            <person name="Levin D.B."/>
        </authorList>
    </citation>
    <scope>NUCLEOTIDE SEQUENCE [LARGE SCALE GENOMIC DNA]</scope>
    <source>
        <strain evidence="7 8">CT1112</strain>
    </source>
</reference>
<keyword evidence="5" id="KW-0694">RNA-binding</keyword>
<comment type="function">
    <text evidence="5">Regulates transcriptional attenuation of the pyrimidine nucleotide (pyr) operon by binding in a uridine-dependent manner to specific sites on pyr mRNA. This disrupts an antiterminator hairpin in the RNA and favors formation of a downstream transcription terminator, leading to a reduced expression of downstream genes.</text>
</comment>
<accession>S0FIL5</accession>
<dbReference type="PANTHER" id="PTHR11608">
    <property type="entry name" value="BIFUNCTIONAL PROTEIN PYRR"/>
    <property type="match status" value="1"/>
</dbReference>
<dbReference type="RefSeq" id="WP_004625806.1">
    <property type="nucleotide sequence ID" value="NZ_AORV01000033.1"/>
</dbReference>
<dbReference type="GO" id="GO:0004845">
    <property type="term" value="F:uracil phosphoribosyltransferase activity"/>
    <property type="evidence" value="ECO:0007669"/>
    <property type="project" value="UniProtKB-UniRule"/>
</dbReference>
<comment type="caution">
    <text evidence="7">The sequence shown here is derived from an EMBL/GenBank/DDBJ whole genome shotgun (WGS) entry which is preliminary data.</text>
</comment>
<dbReference type="NCBIfam" id="NF003549">
    <property type="entry name" value="PRK05205.1-5"/>
    <property type="match status" value="1"/>
</dbReference>
<dbReference type="NCBIfam" id="NF003548">
    <property type="entry name" value="PRK05205.1-4"/>
    <property type="match status" value="1"/>
</dbReference>
<evidence type="ECO:0000256" key="4">
    <source>
        <dbReference type="ARBA" id="ARBA00023163"/>
    </source>
</evidence>
<evidence type="ECO:0000259" key="6">
    <source>
        <dbReference type="Pfam" id="PF00156"/>
    </source>
</evidence>
<feature type="short sequence motif" description="PRPP-binding" evidence="5">
    <location>
        <begin position="98"/>
        <end position="110"/>
    </location>
</feature>
<dbReference type="InterPro" id="IPR050137">
    <property type="entry name" value="PyrR_bifunctional"/>
</dbReference>
<comment type="similarity">
    <text evidence="1 5">Belongs to the purine/pyrimidine phosphoribosyltransferase family. PyrR subfamily.</text>
</comment>
<dbReference type="CDD" id="cd06223">
    <property type="entry name" value="PRTases_typeI"/>
    <property type="match status" value="1"/>
</dbReference>
<sequence>MQKTEIMDESAVSRAITRISHEIIEKNKGIENLVLIGIQRRGVPLAKRIADKIKSVENSEIPVGILDITLYRDDLSLLNEHPVINGTEINFDIANKKVVLVDDVIYTGRTVRAAIDAIMDINRPQMIQLAVLIDRGHRELPIRADYVGKNVPTSRSEIVHVNVLEIDGENSVTISNKE</sequence>
<feature type="domain" description="Phosphoribosyltransferase" evidence="6">
    <location>
        <begin position="4"/>
        <end position="152"/>
    </location>
</feature>
<dbReference type="InterPro" id="IPR023050">
    <property type="entry name" value="PyrR"/>
</dbReference>
<dbReference type="SUPFAM" id="SSF53271">
    <property type="entry name" value="PRTase-like"/>
    <property type="match status" value="1"/>
</dbReference>
<evidence type="ECO:0000256" key="5">
    <source>
        <dbReference type="HAMAP-Rule" id="MF_01219"/>
    </source>
</evidence>
<dbReference type="eggNOG" id="COG2065">
    <property type="taxonomic scope" value="Bacteria"/>
</dbReference>
<evidence type="ECO:0000256" key="1">
    <source>
        <dbReference type="ARBA" id="ARBA00005565"/>
    </source>
</evidence>
<gene>
    <name evidence="5" type="primary">pyrR</name>
    <name evidence="7" type="ORF">CTER_2337</name>
</gene>
<comment type="subunit">
    <text evidence="5">Homodimer and homohexamer; in equilibrium.</text>
</comment>
<dbReference type="Pfam" id="PF00156">
    <property type="entry name" value="Pribosyltran"/>
    <property type="match status" value="1"/>
</dbReference>
<comment type="catalytic activity">
    <reaction evidence="5">
        <text>UMP + diphosphate = 5-phospho-alpha-D-ribose 1-diphosphate + uracil</text>
        <dbReference type="Rhea" id="RHEA:13017"/>
        <dbReference type="ChEBI" id="CHEBI:17568"/>
        <dbReference type="ChEBI" id="CHEBI:33019"/>
        <dbReference type="ChEBI" id="CHEBI:57865"/>
        <dbReference type="ChEBI" id="CHEBI:58017"/>
        <dbReference type="EC" id="2.4.2.9"/>
    </reaction>
</comment>
<evidence type="ECO:0000313" key="7">
    <source>
        <dbReference type="EMBL" id="EMS71825.1"/>
    </source>
</evidence>